<feature type="region of interest" description="Disordered" evidence="3">
    <location>
        <begin position="200"/>
        <end position="290"/>
    </location>
</feature>
<evidence type="ECO:0000256" key="2">
    <source>
        <dbReference type="ARBA" id="ARBA00022912"/>
    </source>
</evidence>
<dbReference type="SUPFAM" id="SSF52799">
    <property type="entry name" value="(Phosphotyrosine protein) phosphatases II"/>
    <property type="match status" value="1"/>
</dbReference>
<feature type="compositionally biased region" description="Basic residues" evidence="3">
    <location>
        <begin position="209"/>
        <end position="226"/>
    </location>
</feature>
<dbReference type="GO" id="GO:0004721">
    <property type="term" value="F:phosphoprotein phosphatase activity"/>
    <property type="evidence" value="ECO:0007669"/>
    <property type="project" value="UniProtKB-KW"/>
</dbReference>
<dbReference type="AlphaFoldDB" id="A0AAD9GND2"/>
<keyword evidence="2" id="KW-0904">Protein phosphatase</keyword>
<evidence type="ECO:0000259" key="5">
    <source>
        <dbReference type="PROSITE" id="PS50056"/>
    </source>
</evidence>
<feature type="compositionally biased region" description="Basic and acidic residues" evidence="3">
    <location>
        <begin position="239"/>
        <end position="284"/>
    </location>
</feature>
<dbReference type="EMBL" id="JASMQC010000012">
    <property type="protein sequence ID" value="KAK1941368.1"/>
    <property type="molecule type" value="Genomic_DNA"/>
</dbReference>
<dbReference type="CDD" id="cd14502">
    <property type="entry name" value="RNA_5'-triphosphatase"/>
    <property type="match status" value="1"/>
</dbReference>
<dbReference type="PROSITE" id="PS50056">
    <property type="entry name" value="TYR_PHOSPHATASE_2"/>
    <property type="match status" value="1"/>
</dbReference>
<feature type="domain" description="Tyrosine-protein phosphatase" evidence="4">
    <location>
        <begin position="27"/>
        <end position="191"/>
    </location>
</feature>
<dbReference type="GO" id="GO:0004484">
    <property type="term" value="F:mRNA guanylyltransferase activity"/>
    <property type="evidence" value="ECO:0007669"/>
    <property type="project" value="TreeGrafter"/>
</dbReference>
<reference evidence="6" key="1">
    <citation type="submission" date="2023-08" db="EMBL/GenBank/DDBJ databases">
        <title>Reference Genome Resource for the Citrus Pathogen Phytophthora citrophthora.</title>
        <authorList>
            <person name="Moller H."/>
            <person name="Coetzee B."/>
            <person name="Rose L.J."/>
            <person name="Van Niekerk J.M."/>
        </authorList>
    </citation>
    <scope>NUCLEOTIDE SEQUENCE</scope>
    <source>
        <strain evidence="6">STE-U-9442</strain>
    </source>
</reference>
<name>A0AAD9GND2_9STRA</name>
<evidence type="ECO:0000313" key="6">
    <source>
        <dbReference type="EMBL" id="KAK1941368.1"/>
    </source>
</evidence>
<proteinExistence type="predicted"/>
<dbReference type="InterPro" id="IPR016130">
    <property type="entry name" value="Tyr_Pase_AS"/>
</dbReference>
<dbReference type="SMART" id="SM00195">
    <property type="entry name" value="DSPc"/>
    <property type="match status" value="1"/>
</dbReference>
<gene>
    <name evidence="6" type="ORF">P3T76_007234</name>
</gene>
<dbReference type="Proteomes" id="UP001259832">
    <property type="component" value="Unassembled WGS sequence"/>
</dbReference>
<dbReference type="PANTHER" id="PTHR10367:SF17">
    <property type="entry name" value="MRNA-CAPPING ENZYME"/>
    <property type="match status" value="1"/>
</dbReference>
<dbReference type="PROSITE" id="PS50054">
    <property type="entry name" value="TYR_PHOSPHATASE_DUAL"/>
    <property type="match status" value="1"/>
</dbReference>
<dbReference type="InterPro" id="IPR000387">
    <property type="entry name" value="Tyr_Pase_dom"/>
</dbReference>
<dbReference type="Gene3D" id="3.90.190.10">
    <property type="entry name" value="Protein tyrosine phosphatase superfamily"/>
    <property type="match status" value="1"/>
</dbReference>
<dbReference type="InterPro" id="IPR020422">
    <property type="entry name" value="TYR_PHOSPHATASE_DUAL_dom"/>
</dbReference>
<dbReference type="InterPro" id="IPR029021">
    <property type="entry name" value="Prot-tyrosine_phosphatase-like"/>
</dbReference>
<sequence>MPKKHRIPDNWVDVTTMGTIVGTSRFLPLRVPLDEKFLPQFHNKRDEIWTPKDFLELQDQQDRNVKMLIDLTNTFKYYNGEEEFKDSGVQYVKHKIEGHHGPPNKNDTDMFIKIVDDFVAEHAEGTIAVHCTHGLNRTGYLVVTYMVKRLGYSVTEALEAFTAARPPGLIKHMYVEDLYRKLGAGEEVKLPELPEWASDKYSKKEKERNKGRHRGKNNRRGSRGRGRNGDRSQYTNEQQDARQESIDGDSSSRDGHVQHKKIENQGDHSNRDDNTQYKRAEDHSVNGGDV</sequence>
<keyword evidence="1" id="KW-0378">Hydrolase</keyword>
<organism evidence="6 7">
    <name type="scientific">Phytophthora citrophthora</name>
    <dbReference type="NCBI Taxonomy" id="4793"/>
    <lineage>
        <taxon>Eukaryota</taxon>
        <taxon>Sar</taxon>
        <taxon>Stramenopiles</taxon>
        <taxon>Oomycota</taxon>
        <taxon>Peronosporomycetes</taxon>
        <taxon>Peronosporales</taxon>
        <taxon>Peronosporaceae</taxon>
        <taxon>Phytophthora</taxon>
    </lineage>
</organism>
<dbReference type="Pfam" id="PF00782">
    <property type="entry name" value="DSPc"/>
    <property type="match status" value="1"/>
</dbReference>
<feature type="domain" description="Tyrosine specific protein phosphatases" evidence="5">
    <location>
        <begin position="109"/>
        <end position="166"/>
    </location>
</feature>
<accession>A0AAD9GND2</accession>
<dbReference type="InterPro" id="IPR000340">
    <property type="entry name" value="Dual-sp_phosphatase_cat-dom"/>
</dbReference>
<dbReference type="GO" id="GO:0006370">
    <property type="term" value="P:7-methylguanosine mRNA capping"/>
    <property type="evidence" value="ECO:0007669"/>
    <property type="project" value="TreeGrafter"/>
</dbReference>
<evidence type="ECO:0000259" key="4">
    <source>
        <dbReference type="PROSITE" id="PS50054"/>
    </source>
</evidence>
<keyword evidence="7" id="KW-1185">Reference proteome</keyword>
<comment type="caution">
    <text evidence="6">The sequence shown here is derived from an EMBL/GenBank/DDBJ whole genome shotgun (WGS) entry which is preliminary data.</text>
</comment>
<dbReference type="PROSITE" id="PS00383">
    <property type="entry name" value="TYR_PHOSPHATASE_1"/>
    <property type="match status" value="1"/>
</dbReference>
<protein>
    <submittedName>
        <fullName evidence="6">mRNA-capping enzyme</fullName>
    </submittedName>
</protein>
<dbReference type="InterPro" id="IPR051029">
    <property type="entry name" value="mRNA_Capping_Enz/RNA_Phosphat"/>
</dbReference>
<evidence type="ECO:0000313" key="7">
    <source>
        <dbReference type="Proteomes" id="UP001259832"/>
    </source>
</evidence>
<dbReference type="PANTHER" id="PTHR10367">
    <property type="entry name" value="MRNA-CAPPING ENZYME"/>
    <property type="match status" value="1"/>
</dbReference>
<evidence type="ECO:0000256" key="1">
    <source>
        <dbReference type="ARBA" id="ARBA00022801"/>
    </source>
</evidence>
<evidence type="ECO:0000256" key="3">
    <source>
        <dbReference type="SAM" id="MobiDB-lite"/>
    </source>
</evidence>